<feature type="compositionally biased region" description="Basic and acidic residues" evidence="1">
    <location>
        <begin position="84"/>
        <end position="95"/>
    </location>
</feature>
<organism evidence="2 3">
    <name type="scientific">Novipirellula galeiformis</name>
    <dbReference type="NCBI Taxonomy" id="2528004"/>
    <lineage>
        <taxon>Bacteria</taxon>
        <taxon>Pseudomonadati</taxon>
        <taxon>Planctomycetota</taxon>
        <taxon>Planctomycetia</taxon>
        <taxon>Pirellulales</taxon>
        <taxon>Pirellulaceae</taxon>
        <taxon>Novipirellula</taxon>
    </lineage>
</organism>
<protein>
    <submittedName>
        <fullName evidence="2">Uncharacterized protein</fullName>
    </submittedName>
</protein>
<dbReference type="Proteomes" id="UP000316304">
    <property type="component" value="Unassembled WGS sequence"/>
</dbReference>
<dbReference type="AlphaFoldDB" id="A0A5C6CQR5"/>
<evidence type="ECO:0000256" key="1">
    <source>
        <dbReference type="SAM" id="MobiDB-lite"/>
    </source>
</evidence>
<feature type="region of interest" description="Disordered" evidence="1">
    <location>
        <begin position="84"/>
        <end position="115"/>
    </location>
</feature>
<reference evidence="2 3" key="1">
    <citation type="submission" date="2019-02" db="EMBL/GenBank/DDBJ databases">
        <title>Deep-cultivation of Planctomycetes and their phenomic and genomic characterization uncovers novel biology.</title>
        <authorList>
            <person name="Wiegand S."/>
            <person name="Jogler M."/>
            <person name="Boedeker C."/>
            <person name="Pinto D."/>
            <person name="Vollmers J."/>
            <person name="Rivas-Marin E."/>
            <person name="Kohn T."/>
            <person name="Peeters S.H."/>
            <person name="Heuer A."/>
            <person name="Rast P."/>
            <person name="Oberbeckmann S."/>
            <person name="Bunk B."/>
            <person name="Jeske O."/>
            <person name="Meyerdierks A."/>
            <person name="Storesund J.E."/>
            <person name="Kallscheuer N."/>
            <person name="Luecker S."/>
            <person name="Lage O.M."/>
            <person name="Pohl T."/>
            <person name="Merkel B.J."/>
            <person name="Hornburger P."/>
            <person name="Mueller R.-W."/>
            <person name="Bruemmer F."/>
            <person name="Labrenz M."/>
            <person name="Spormann A.M."/>
            <person name="Op Den Camp H."/>
            <person name="Overmann J."/>
            <person name="Amann R."/>
            <person name="Jetten M.S.M."/>
            <person name="Mascher T."/>
            <person name="Medema M.H."/>
            <person name="Devos D.P."/>
            <person name="Kaster A.-K."/>
            <person name="Ovreas L."/>
            <person name="Rohde M."/>
            <person name="Galperin M.Y."/>
            <person name="Jogler C."/>
        </authorList>
    </citation>
    <scope>NUCLEOTIDE SEQUENCE [LARGE SCALE GENOMIC DNA]</scope>
    <source>
        <strain evidence="2 3">Pla52o</strain>
    </source>
</reference>
<keyword evidence="3" id="KW-1185">Reference proteome</keyword>
<proteinExistence type="predicted"/>
<evidence type="ECO:0000313" key="3">
    <source>
        <dbReference type="Proteomes" id="UP000316304"/>
    </source>
</evidence>
<evidence type="ECO:0000313" key="2">
    <source>
        <dbReference type="EMBL" id="TWU26822.1"/>
    </source>
</evidence>
<dbReference type="EMBL" id="SJPT01000001">
    <property type="protein sequence ID" value="TWU26822.1"/>
    <property type="molecule type" value="Genomic_DNA"/>
</dbReference>
<name>A0A5C6CQR5_9BACT</name>
<gene>
    <name evidence="2" type="ORF">Pla52o_06770</name>
</gene>
<feature type="compositionally biased region" description="Low complexity" evidence="1">
    <location>
        <begin position="100"/>
        <end position="112"/>
    </location>
</feature>
<accession>A0A5C6CQR5</accession>
<comment type="caution">
    <text evidence="2">The sequence shown here is derived from an EMBL/GenBank/DDBJ whole genome shotgun (WGS) entry which is preliminary data.</text>
</comment>
<sequence length="179" mass="20170">MSAIILQFLTKNQGLGSVLTVRLNSFTVKIRFPKGALLGFVPPFEPLFLVEAILMNTRHLIPLSLAIAAIWGVLSQPSWAQEAETHAEAQAEGEHSSLFASTASPSDSTSLSLRHERTRTAAEIRQARAQYRSQQRIARMEYNLWIGHDPLRPNWSATPMTSSRYAPRRTYYVPVYVHH</sequence>